<organism evidence="2">
    <name type="scientific">Brachypodium distachyon</name>
    <name type="common">Purple false brome</name>
    <name type="synonym">Trachynia distachya</name>
    <dbReference type="NCBI Taxonomy" id="15368"/>
    <lineage>
        <taxon>Eukaryota</taxon>
        <taxon>Viridiplantae</taxon>
        <taxon>Streptophyta</taxon>
        <taxon>Embryophyta</taxon>
        <taxon>Tracheophyta</taxon>
        <taxon>Spermatophyta</taxon>
        <taxon>Magnoliopsida</taxon>
        <taxon>Liliopsida</taxon>
        <taxon>Poales</taxon>
        <taxon>Poaceae</taxon>
        <taxon>BOP clade</taxon>
        <taxon>Pooideae</taxon>
        <taxon>Stipodae</taxon>
        <taxon>Brachypodieae</taxon>
        <taxon>Brachypodium</taxon>
    </lineage>
</organism>
<reference evidence="2" key="2">
    <citation type="submission" date="2017-06" db="EMBL/GenBank/DDBJ databases">
        <title>WGS assembly of Brachypodium distachyon.</title>
        <authorList>
            <consortium name="The International Brachypodium Initiative"/>
            <person name="Lucas S."/>
            <person name="Harmon-Smith M."/>
            <person name="Lail K."/>
            <person name="Tice H."/>
            <person name="Grimwood J."/>
            <person name="Bruce D."/>
            <person name="Barry K."/>
            <person name="Shu S."/>
            <person name="Lindquist E."/>
            <person name="Wang M."/>
            <person name="Pitluck S."/>
            <person name="Vogel J.P."/>
            <person name="Garvin D.F."/>
            <person name="Mockler T.C."/>
            <person name="Schmutz J."/>
            <person name="Rokhsar D."/>
            <person name="Bevan M.W."/>
        </authorList>
    </citation>
    <scope>NUCLEOTIDE SEQUENCE</scope>
    <source>
        <strain evidence="2">Bd21</strain>
    </source>
</reference>
<dbReference type="Proteomes" id="UP000008810">
    <property type="component" value="Chromosome 1"/>
</dbReference>
<evidence type="ECO:0000256" key="1">
    <source>
        <dbReference type="SAM" id="MobiDB-lite"/>
    </source>
</evidence>
<evidence type="ECO:0000313" key="3">
    <source>
        <dbReference type="EnsemblPlants" id="PNT75185"/>
    </source>
</evidence>
<protein>
    <submittedName>
        <fullName evidence="2 3">Uncharacterized protein</fullName>
    </submittedName>
</protein>
<name>A0A2K2DLM9_BRADI</name>
<accession>A0A2K2DLM9</accession>
<feature type="compositionally biased region" description="Gly residues" evidence="1">
    <location>
        <begin position="101"/>
        <end position="120"/>
    </location>
</feature>
<evidence type="ECO:0000313" key="2">
    <source>
        <dbReference type="EMBL" id="PNT75185.1"/>
    </source>
</evidence>
<dbReference type="Gramene" id="PNT75185">
    <property type="protein sequence ID" value="PNT75185"/>
    <property type="gene ID" value="BRADI_1g28484v3"/>
</dbReference>
<proteinExistence type="predicted"/>
<dbReference type="EMBL" id="CM000880">
    <property type="protein sequence ID" value="PNT75185.1"/>
    <property type="molecule type" value="Genomic_DNA"/>
</dbReference>
<feature type="compositionally biased region" description="Low complexity" evidence="1">
    <location>
        <begin position="34"/>
        <end position="52"/>
    </location>
</feature>
<reference evidence="3" key="3">
    <citation type="submission" date="2018-08" db="UniProtKB">
        <authorList>
            <consortium name="EnsemblPlants"/>
        </authorList>
    </citation>
    <scope>IDENTIFICATION</scope>
    <source>
        <strain evidence="3">cv. Bd21</strain>
    </source>
</reference>
<sequence>MSYRAAHLEIHARAKPAAAACVRQIRSSRAGTQTSASEEGGAATAAEQRAAAGAGGTRCGERPEQGAHDAESRGARRRGPSGALRPEQGARDAESRDAAAGAGGPDAEGRGAAAGAGGPDAEGRDAAAGAGGPDEEGRDAAAAEQGGRMRSAGTPRRRSSAMLPEQGARRRSTSTGAESRDAAARCVARLPDRDETAVHSGRSRGAAATPQRRSRGGAREGSANRRKAMEVGDGVQDLPLKEINTTTSSALHRWRPLKWMRSPLFLLSPAAGFFFLASHGGGS</sequence>
<dbReference type="AlphaFoldDB" id="A0A2K2DLM9"/>
<evidence type="ECO:0000313" key="4">
    <source>
        <dbReference type="Proteomes" id="UP000008810"/>
    </source>
</evidence>
<dbReference type="InParanoid" id="A0A2K2DLM9"/>
<gene>
    <name evidence="2" type="ORF">BRADI_1g28484v3</name>
</gene>
<keyword evidence="4" id="KW-1185">Reference proteome</keyword>
<feature type="region of interest" description="Disordered" evidence="1">
    <location>
        <begin position="25"/>
        <end position="233"/>
    </location>
</feature>
<feature type="compositionally biased region" description="Basic and acidic residues" evidence="1">
    <location>
        <begin position="59"/>
        <end position="74"/>
    </location>
</feature>
<feature type="compositionally biased region" description="Basic and acidic residues" evidence="1">
    <location>
        <begin position="88"/>
        <end position="97"/>
    </location>
</feature>
<reference evidence="2 3" key="1">
    <citation type="journal article" date="2010" name="Nature">
        <title>Genome sequencing and analysis of the model grass Brachypodium distachyon.</title>
        <authorList>
            <consortium name="International Brachypodium Initiative"/>
        </authorList>
    </citation>
    <scope>NUCLEOTIDE SEQUENCE [LARGE SCALE GENOMIC DNA]</scope>
    <source>
        <strain evidence="2 3">Bd21</strain>
    </source>
</reference>
<dbReference type="EnsemblPlants" id="PNT75185">
    <property type="protein sequence ID" value="PNT75185"/>
    <property type="gene ID" value="BRADI_1g28484v3"/>
</dbReference>